<dbReference type="InterPro" id="IPR050097">
    <property type="entry name" value="Ferredoxin-NADP_redctase_2"/>
</dbReference>
<sequence>MDTELSLVNFDFIVIGGSYAGQSAAMQLARARRRVLVMDVGVRRNRFSRTLHGLPGQEGRSPDVIAQEGRAQIIAYPNVQWLEEEATSAERTKAGFVVRAQSGQGFFAPNVVLATGVEDDLPPVDGLAQRWGRSVFHCPYCHGYELNQGYIGVLAVDEVAYQLALMMLDWGTVILLTDGRFEPDEAQRKTLAECGVVIESQRVLRIVDTATVELDDGRKIVLDGLFCASHTRMASPIAAQLGCAFEEGAMGPYICTSETMETSVPGVFACGDMVRMGGTVGLAVGSGAHAGLAAHRASAQR</sequence>
<dbReference type="EMBL" id="JQ045344">
    <property type="protein sequence ID" value="AFR69338.1"/>
    <property type="molecule type" value="Genomic_DNA"/>
</dbReference>
<dbReference type="PRINTS" id="PR00469">
    <property type="entry name" value="PNDRDTASEII"/>
</dbReference>
<dbReference type="SUPFAM" id="SSF51905">
    <property type="entry name" value="FAD/NAD(P)-binding domain"/>
    <property type="match status" value="1"/>
</dbReference>
<feature type="domain" description="FAD/NAD(P)-binding" evidence="3">
    <location>
        <begin position="10"/>
        <end position="279"/>
    </location>
</feature>
<dbReference type="PRINTS" id="PR00368">
    <property type="entry name" value="FADPNR"/>
</dbReference>
<dbReference type="AlphaFoldDB" id="V5IZL6"/>
<protein>
    <submittedName>
        <fullName evidence="4">FAD-dependent disulfide oxidoreductase SpiH</fullName>
    </submittedName>
</protein>
<reference evidence="4" key="1">
    <citation type="submission" date="2011-11" db="EMBL/GenBank/DDBJ databases">
        <title>Spiruchostatin biosynthetic gene cluster in Pseudomonas sp. Q71576.</title>
        <authorList>
            <person name="Potharla V.Y."/>
            <person name="Wang C."/>
            <person name="Cheng Y.-Q."/>
        </authorList>
    </citation>
    <scope>NUCLEOTIDE SEQUENCE</scope>
    <source>
        <strain evidence="4">Q71576</strain>
    </source>
</reference>
<gene>
    <name evidence="4" type="primary">spiH</name>
</gene>
<dbReference type="InterPro" id="IPR023753">
    <property type="entry name" value="FAD/NAD-binding_dom"/>
</dbReference>
<evidence type="ECO:0000313" key="4">
    <source>
        <dbReference type="EMBL" id="AFR69338.1"/>
    </source>
</evidence>
<keyword evidence="2" id="KW-0560">Oxidoreductase</keyword>
<proteinExistence type="predicted"/>
<organism evidence="4">
    <name type="scientific">Pseudomonas sp. Q71576</name>
    <dbReference type="NCBI Taxonomy" id="1231908"/>
    <lineage>
        <taxon>Bacteria</taxon>
        <taxon>Pseudomonadati</taxon>
        <taxon>Pseudomonadota</taxon>
        <taxon>Gammaproteobacteria</taxon>
        <taxon>Pseudomonadales</taxon>
        <taxon>Pseudomonadaceae</taxon>
        <taxon>Pseudomonas</taxon>
    </lineage>
</organism>
<dbReference type="Gene3D" id="3.50.50.60">
    <property type="entry name" value="FAD/NAD(P)-binding domain"/>
    <property type="match status" value="2"/>
</dbReference>
<dbReference type="GO" id="GO:0016491">
    <property type="term" value="F:oxidoreductase activity"/>
    <property type="evidence" value="ECO:0007669"/>
    <property type="project" value="UniProtKB-KW"/>
</dbReference>
<dbReference type="InterPro" id="IPR036188">
    <property type="entry name" value="FAD/NAD-bd_sf"/>
</dbReference>
<keyword evidence="1" id="KW-0285">Flavoprotein</keyword>
<dbReference type="PANTHER" id="PTHR48105">
    <property type="entry name" value="THIOREDOXIN REDUCTASE 1-RELATED-RELATED"/>
    <property type="match status" value="1"/>
</dbReference>
<evidence type="ECO:0000259" key="3">
    <source>
        <dbReference type="Pfam" id="PF07992"/>
    </source>
</evidence>
<evidence type="ECO:0000256" key="1">
    <source>
        <dbReference type="ARBA" id="ARBA00022630"/>
    </source>
</evidence>
<evidence type="ECO:0000256" key="2">
    <source>
        <dbReference type="ARBA" id="ARBA00023002"/>
    </source>
</evidence>
<name>V5IZL6_9PSED</name>
<accession>V5IZL6</accession>
<dbReference type="Pfam" id="PF07992">
    <property type="entry name" value="Pyr_redox_2"/>
    <property type="match status" value="1"/>
</dbReference>